<comment type="subcellular location">
    <subcellularLocation>
        <location evidence="1">Membrane</location>
        <topology evidence="1">Multi-pass membrane protein</topology>
    </subcellularLocation>
</comment>
<evidence type="ECO:0000313" key="8">
    <source>
        <dbReference type="Proteomes" id="UP000694888"/>
    </source>
</evidence>
<dbReference type="InterPro" id="IPR043216">
    <property type="entry name" value="PAP-like"/>
</dbReference>
<dbReference type="SMART" id="SM00014">
    <property type="entry name" value="acidPPc"/>
    <property type="match status" value="1"/>
</dbReference>
<feature type="transmembrane region" description="Helical" evidence="6">
    <location>
        <begin position="176"/>
        <end position="194"/>
    </location>
</feature>
<evidence type="ECO:0000259" key="7">
    <source>
        <dbReference type="SMART" id="SM00014"/>
    </source>
</evidence>
<feature type="domain" description="Phosphatidic acid phosphatase type 2/haloperoxidase" evidence="7">
    <location>
        <begin position="108"/>
        <end position="250"/>
    </location>
</feature>
<dbReference type="InterPro" id="IPR000326">
    <property type="entry name" value="PAP2/HPO"/>
</dbReference>
<feature type="transmembrane region" description="Helical" evidence="6">
    <location>
        <begin position="231"/>
        <end position="253"/>
    </location>
</feature>
<evidence type="ECO:0000256" key="1">
    <source>
        <dbReference type="ARBA" id="ARBA00004141"/>
    </source>
</evidence>
<feature type="transmembrane region" description="Helical" evidence="6">
    <location>
        <begin position="104"/>
        <end position="122"/>
    </location>
</feature>
<dbReference type="Proteomes" id="UP000694888">
    <property type="component" value="Unplaced"/>
</dbReference>
<dbReference type="CDD" id="cd03384">
    <property type="entry name" value="PAP2_wunen"/>
    <property type="match status" value="1"/>
</dbReference>
<evidence type="ECO:0000256" key="4">
    <source>
        <dbReference type="ARBA" id="ARBA00022989"/>
    </source>
</evidence>
<feature type="transmembrane region" description="Helical" evidence="6">
    <location>
        <begin position="203"/>
        <end position="225"/>
    </location>
</feature>
<proteinExistence type="inferred from homology"/>
<evidence type="ECO:0000256" key="5">
    <source>
        <dbReference type="ARBA" id="ARBA00023136"/>
    </source>
</evidence>
<dbReference type="Pfam" id="PF01569">
    <property type="entry name" value="PAP2"/>
    <property type="match status" value="1"/>
</dbReference>
<dbReference type="InterPro" id="IPR036938">
    <property type="entry name" value="PAP2/HPO_sf"/>
</dbReference>
<keyword evidence="3 6" id="KW-0812">Transmembrane</keyword>
<keyword evidence="5 6" id="KW-0472">Membrane</keyword>
<evidence type="ECO:0000313" key="9">
    <source>
        <dbReference type="RefSeq" id="XP_005105787.1"/>
    </source>
</evidence>
<name>A0ABM0K0D3_APLCA</name>
<dbReference type="GeneID" id="101862135"/>
<sequence>MAFSASGATYLVIEIILIVIVATSAILMRKVLTPFTRGFFKDDDSLMYPFKPSSVTNVWLYVVGFIGFGVVVVITEGVIIRRQYQNSVKRDNARSLPMCWMENCYRVLSLFAFGAALTHLVTNIGKYSVGRLRPHFFAVCMPDWSRLNDTSGYILEDICTGPDKDLIKEARVSFPSGHSSISMYCGVFLFLYLLKRFTWKKIVVIRPLLQLVGISLALYTCLTRISDYKHHWSDVIIGAMLGAGMAFFSMFWIHKILFANGRVPETTDEENYPHTYLDFRNDRRGTSDVFSQTLPDTFFLSVDVGSSSGMVVSSCSRSS</sequence>
<reference evidence="9" key="1">
    <citation type="submission" date="2025-08" db="UniProtKB">
        <authorList>
            <consortium name="RefSeq"/>
        </authorList>
    </citation>
    <scope>IDENTIFICATION</scope>
</reference>
<evidence type="ECO:0000256" key="6">
    <source>
        <dbReference type="SAM" id="Phobius"/>
    </source>
</evidence>
<gene>
    <name evidence="9" type="primary">LOC101862135</name>
</gene>
<keyword evidence="8" id="KW-1185">Reference proteome</keyword>
<dbReference type="RefSeq" id="XP_005105787.1">
    <property type="nucleotide sequence ID" value="XM_005105730.3"/>
</dbReference>
<protein>
    <submittedName>
        <fullName evidence="9">Phospholipid phosphatase 2</fullName>
    </submittedName>
</protein>
<comment type="similarity">
    <text evidence="2">Belongs to the PA-phosphatase related phosphoesterase family.</text>
</comment>
<accession>A0ABM0K0D3</accession>
<dbReference type="PANTHER" id="PTHR10165:SF103">
    <property type="entry name" value="PHOSPHOLIPID PHOSPHATASE HOMOLOG 1.2 HOMOLOG"/>
    <property type="match status" value="1"/>
</dbReference>
<organism evidence="8 9">
    <name type="scientific">Aplysia californica</name>
    <name type="common">California sea hare</name>
    <dbReference type="NCBI Taxonomy" id="6500"/>
    <lineage>
        <taxon>Eukaryota</taxon>
        <taxon>Metazoa</taxon>
        <taxon>Spiralia</taxon>
        <taxon>Lophotrochozoa</taxon>
        <taxon>Mollusca</taxon>
        <taxon>Gastropoda</taxon>
        <taxon>Heterobranchia</taxon>
        <taxon>Euthyneura</taxon>
        <taxon>Tectipleura</taxon>
        <taxon>Aplysiida</taxon>
        <taxon>Aplysioidea</taxon>
        <taxon>Aplysiidae</taxon>
        <taxon>Aplysia</taxon>
    </lineage>
</organism>
<keyword evidence="4 6" id="KW-1133">Transmembrane helix</keyword>
<dbReference type="PANTHER" id="PTHR10165">
    <property type="entry name" value="LIPID PHOSPHATE PHOSPHATASE"/>
    <property type="match status" value="1"/>
</dbReference>
<evidence type="ECO:0000256" key="2">
    <source>
        <dbReference type="ARBA" id="ARBA00008816"/>
    </source>
</evidence>
<feature type="transmembrane region" description="Helical" evidence="6">
    <location>
        <begin position="7"/>
        <end position="28"/>
    </location>
</feature>
<dbReference type="SUPFAM" id="SSF48317">
    <property type="entry name" value="Acid phosphatase/Vanadium-dependent haloperoxidase"/>
    <property type="match status" value="1"/>
</dbReference>
<feature type="transmembrane region" description="Helical" evidence="6">
    <location>
        <begin position="58"/>
        <end position="80"/>
    </location>
</feature>
<dbReference type="Gene3D" id="1.20.144.10">
    <property type="entry name" value="Phosphatidic acid phosphatase type 2/haloperoxidase"/>
    <property type="match status" value="1"/>
</dbReference>
<evidence type="ECO:0000256" key="3">
    <source>
        <dbReference type="ARBA" id="ARBA00022692"/>
    </source>
</evidence>